<proteinExistence type="predicted"/>
<dbReference type="PROSITE" id="PS50110">
    <property type="entry name" value="RESPONSE_REGULATORY"/>
    <property type="match status" value="1"/>
</dbReference>
<reference evidence="5" key="1">
    <citation type="submission" date="2015-07" db="EMBL/GenBank/DDBJ databases">
        <title>Draft Genome Sequence of Roseovarius tolerans EL-164, a producer of N-Acylated Alanine Methyl Esters (NAMEs).</title>
        <authorList>
            <person name="Voget S."/>
            <person name="Bruns H."/>
            <person name="Wagner-Doebler I."/>
            <person name="Schulz S."/>
            <person name="Daniel R."/>
        </authorList>
    </citation>
    <scope>NUCLEOTIDE SEQUENCE [LARGE SCALE GENOMIC DNA]</scope>
    <source>
        <strain evidence="5">EL-164</strain>
    </source>
</reference>
<dbReference type="SMART" id="SM00448">
    <property type="entry name" value="REC"/>
    <property type="match status" value="1"/>
</dbReference>
<comment type="caution">
    <text evidence="4">The sequence shown here is derived from an EMBL/GenBank/DDBJ whole genome shotgun (WGS) entry which is preliminary data.</text>
</comment>
<dbReference type="Pfam" id="PF00072">
    <property type="entry name" value="Response_reg"/>
    <property type="match status" value="1"/>
</dbReference>
<dbReference type="PANTHER" id="PTHR44591">
    <property type="entry name" value="STRESS RESPONSE REGULATOR PROTEIN 1"/>
    <property type="match status" value="1"/>
</dbReference>
<dbReference type="SUPFAM" id="SSF52172">
    <property type="entry name" value="CheY-like"/>
    <property type="match status" value="1"/>
</dbReference>
<name>A0A0L6D0B4_9RHOB</name>
<evidence type="ECO:0000313" key="4">
    <source>
        <dbReference type="EMBL" id="KNX43409.1"/>
    </source>
</evidence>
<evidence type="ECO:0000313" key="5">
    <source>
        <dbReference type="Proteomes" id="UP000037046"/>
    </source>
</evidence>
<dbReference type="PATRIC" id="fig|74031.6.peg.203"/>
<keyword evidence="4" id="KW-0238">DNA-binding</keyword>
<sequence>MKIIAVDDDLVSLNLLSDFLQKERHHDVTLKSSASAALEILQTEDPPFDCILLDIEMPEMNGIEVCREIRRLEAYNSAPILMITRYRDHVSISQAFANGATDYIKKPFDAFEVLTRINVAERLVQERQAAIDSYIAVRNIMGCKPPLAPFNHMQDSDALFPSKAMQIRLEGLLPISVFQNYLEQVAETEGCDAHLFAVRIREINRIFASTDAAGFLKFFEAFTWAIKAEFGAEDTFLSHAGNGTILCATTSESRFVTEGAQASIHEKLQSYYSQRWNFDLTSEDIVSGRPISLNKTQKLNFKRAVKAALARLDQCSGDMDPSYTSKLVG</sequence>
<dbReference type="Proteomes" id="UP000037046">
    <property type="component" value="Unassembled WGS sequence"/>
</dbReference>
<keyword evidence="1 2" id="KW-0597">Phosphoprotein</keyword>
<dbReference type="EMBL" id="LGVV01000001">
    <property type="protein sequence ID" value="KNX43409.1"/>
    <property type="molecule type" value="Genomic_DNA"/>
</dbReference>
<dbReference type="OrthoDB" id="7326651at2"/>
<dbReference type="GO" id="GO:0000160">
    <property type="term" value="P:phosphorelay signal transduction system"/>
    <property type="evidence" value="ECO:0007669"/>
    <property type="project" value="InterPro"/>
</dbReference>
<evidence type="ECO:0000256" key="1">
    <source>
        <dbReference type="ARBA" id="ARBA00022553"/>
    </source>
</evidence>
<dbReference type="InterPro" id="IPR050595">
    <property type="entry name" value="Bact_response_regulator"/>
</dbReference>
<keyword evidence="5" id="KW-1185">Reference proteome</keyword>
<dbReference type="GO" id="GO:0003677">
    <property type="term" value="F:DNA binding"/>
    <property type="evidence" value="ECO:0007669"/>
    <property type="project" value="UniProtKB-KW"/>
</dbReference>
<dbReference type="STRING" id="74031.SAMN04488077_1344"/>
<accession>A0A0L6D0B4</accession>
<dbReference type="Gene3D" id="3.40.50.2300">
    <property type="match status" value="1"/>
</dbReference>
<evidence type="ECO:0000256" key="2">
    <source>
        <dbReference type="PROSITE-ProRule" id="PRU00169"/>
    </source>
</evidence>
<organism evidence="4 5">
    <name type="scientific">Roseovarius tolerans</name>
    <dbReference type="NCBI Taxonomy" id="74031"/>
    <lineage>
        <taxon>Bacteria</taxon>
        <taxon>Pseudomonadati</taxon>
        <taxon>Pseudomonadota</taxon>
        <taxon>Alphaproteobacteria</taxon>
        <taxon>Rhodobacterales</taxon>
        <taxon>Roseobacteraceae</taxon>
        <taxon>Roseovarius</taxon>
    </lineage>
</organism>
<gene>
    <name evidence="4" type="primary">mtrA</name>
    <name evidence="4" type="ORF">ROTO_01990</name>
</gene>
<dbReference type="RefSeq" id="WP_050661147.1">
    <property type="nucleotide sequence ID" value="NZ_CP118494.1"/>
</dbReference>
<feature type="domain" description="Response regulatory" evidence="3">
    <location>
        <begin position="2"/>
        <end position="121"/>
    </location>
</feature>
<evidence type="ECO:0000259" key="3">
    <source>
        <dbReference type="PROSITE" id="PS50110"/>
    </source>
</evidence>
<dbReference type="InterPro" id="IPR001789">
    <property type="entry name" value="Sig_transdc_resp-reg_receiver"/>
</dbReference>
<dbReference type="PANTHER" id="PTHR44591:SF3">
    <property type="entry name" value="RESPONSE REGULATORY DOMAIN-CONTAINING PROTEIN"/>
    <property type="match status" value="1"/>
</dbReference>
<dbReference type="InterPro" id="IPR011006">
    <property type="entry name" value="CheY-like_superfamily"/>
</dbReference>
<protein>
    <submittedName>
        <fullName evidence="4">DNA-binding response regulator MtrA</fullName>
    </submittedName>
</protein>
<feature type="modified residue" description="4-aspartylphosphate" evidence="2">
    <location>
        <position position="54"/>
    </location>
</feature>
<dbReference type="AlphaFoldDB" id="A0A0L6D0B4"/>